<dbReference type="AlphaFoldDB" id="A0AA97AN00"/>
<name>A0AA97AN00_9CYAN</name>
<dbReference type="SUPFAM" id="SSF143847">
    <property type="entry name" value="XisI-like"/>
    <property type="match status" value="1"/>
</dbReference>
<accession>A0AA97AN00</accession>
<dbReference type="InterPro" id="IPR014968">
    <property type="entry name" value="XisI"/>
</dbReference>
<protein>
    <submittedName>
        <fullName evidence="1">XisI protein</fullName>
    </submittedName>
</protein>
<dbReference type="RefSeq" id="WP_316432491.1">
    <property type="nucleotide sequence ID" value="NZ_CP053586.1"/>
</dbReference>
<dbReference type="Gene3D" id="3.30.310.110">
    <property type="entry name" value="XisI-like"/>
    <property type="match status" value="1"/>
</dbReference>
<proteinExistence type="predicted"/>
<gene>
    <name evidence="1" type="ORF">HJG54_27815</name>
</gene>
<reference evidence="1" key="1">
    <citation type="submission" date="2020-05" db="EMBL/GenBank/DDBJ databases">
        <authorList>
            <person name="Zhu T."/>
            <person name="Keshari N."/>
            <person name="Lu X."/>
        </authorList>
    </citation>
    <scope>NUCLEOTIDE SEQUENCE</scope>
    <source>
        <strain evidence="1">NK1-12</strain>
    </source>
</reference>
<evidence type="ECO:0000313" key="1">
    <source>
        <dbReference type="EMBL" id="WNZ26252.1"/>
    </source>
</evidence>
<dbReference type="EMBL" id="CP053586">
    <property type="protein sequence ID" value="WNZ26252.1"/>
    <property type="molecule type" value="Genomic_DNA"/>
</dbReference>
<dbReference type="InterPro" id="IPR035943">
    <property type="entry name" value="XisI-like_sf"/>
</dbReference>
<organism evidence="1">
    <name type="scientific">Leptolyngbya sp. NK1-12</name>
    <dbReference type="NCBI Taxonomy" id="2547451"/>
    <lineage>
        <taxon>Bacteria</taxon>
        <taxon>Bacillati</taxon>
        <taxon>Cyanobacteriota</taxon>
        <taxon>Cyanophyceae</taxon>
        <taxon>Leptolyngbyales</taxon>
        <taxon>Leptolyngbyaceae</taxon>
        <taxon>Leptolyngbya group</taxon>
        <taxon>Leptolyngbya</taxon>
    </lineage>
</organism>
<sequence length="111" mass="12876">MDKLNQYRSLVKQVLAEQSQHQPIHGQIEVQLLCNESQDDYQIFHLGWDEDDRIHHCLVHVRLKDGKIWVENDDTEVGIANILVELGVAKAEIVLAYHAPYLRHFSEYAVS</sequence>
<dbReference type="CDD" id="cd16382">
    <property type="entry name" value="XisI-like"/>
    <property type="match status" value="1"/>
</dbReference>
<dbReference type="Pfam" id="PF08869">
    <property type="entry name" value="XisI"/>
    <property type="match status" value="1"/>
</dbReference>